<dbReference type="InterPro" id="IPR050288">
    <property type="entry name" value="Cellulose_deg_GH3"/>
</dbReference>
<evidence type="ECO:0000256" key="1">
    <source>
        <dbReference type="ARBA" id="ARBA00005336"/>
    </source>
</evidence>
<dbReference type="RefSeq" id="WP_091760869.1">
    <property type="nucleotide sequence ID" value="NZ_BJVX01000007.1"/>
</dbReference>
<dbReference type="Pfam" id="PF01915">
    <property type="entry name" value="Glyco_hydro_3_C"/>
    <property type="match status" value="1"/>
</dbReference>
<evidence type="ECO:0000256" key="2">
    <source>
        <dbReference type="ARBA" id="ARBA00022801"/>
    </source>
</evidence>
<sequence>MKIEALKDLVAILSIEEKVGQLVQLTGDFFDSNNDVIETGPMKKIGFQKNKYELAHTGSLLNVVDAEEIYKIQKKYLENSKHKIPLLFMADIIYGYKTIFPIPLAQSGSWNFPLIEKSAKVIAKECYDAGIHVTFSPMVDLVRDPRWGRVLESPGEDPLLAKQYAKSMVRGIQGMQGDQISENHIAACVKHFAAYGAPQAGLEYGAVELSTDSLQNYYLPSYKAAIDADVKLVMTAFNTLNGIPCTGNKWLNKDILRETFNFTGLLISDYAAIEELKIHGFTENDQESAQLAFESSVDIDMKTSVYANHLPDLAKKDTRIMKLLDEAVLRVLQLKNALGLFEDPYRGLSELSNSHSVLSDKHKEVSQTLAEESIVLLKNKDILPIDENKKIALVGPYVDEPSALGFWAITGETKDTITLKAGLDSIKEEMKWKVQVAKGSNILEESDIESYAKYASAMSVDEKPKQQLLEEAIEIAKESNIVVMCLGESIYQSGEGGSRTTPVLPDEQVKLLKEIKKLGKQIVLIVYAGRPLILDNVIDDVSAVLYAWFPGTMGGYALANLLSGKVNPSGKLAMTMPRSIGQIPIFYNTYSSGRPIVENNPNHRFASRYLDEKNTPLYCFGYGLSYTEFEYSGFEIDKESMTEQDEIRVSIKVRNVGEKQGKEIVQLYLHDVAARVVRPIKELKDFKKITLNPHEERRIDFKITIDMLKYYNSNEEWASEPGKFEVIIGKDSNDQRFKGSFILED</sequence>
<dbReference type="Gene3D" id="2.60.40.10">
    <property type="entry name" value="Immunoglobulins"/>
    <property type="match status" value="1"/>
</dbReference>
<dbReference type="InterPro" id="IPR017853">
    <property type="entry name" value="GH"/>
</dbReference>
<dbReference type="EMBL" id="BKBI01000009">
    <property type="protein sequence ID" value="GEQ35966.1"/>
    <property type="molecule type" value="Genomic_DNA"/>
</dbReference>
<dbReference type="GO" id="GO:0008422">
    <property type="term" value="F:beta-glucosidase activity"/>
    <property type="evidence" value="ECO:0007669"/>
    <property type="project" value="UniProtKB-ARBA"/>
</dbReference>
<dbReference type="InterPro" id="IPR001764">
    <property type="entry name" value="Glyco_hydro_3_N"/>
</dbReference>
<dbReference type="Pfam" id="PF00933">
    <property type="entry name" value="Glyco_hydro_3"/>
    <property type="match status" value="1"/>
</dbReference>
<accession>A0AAV3W9C0</accession>
<dbReference type="AlphaFoldDB" id="A0AAV3W9C0"/>
<dbReference type="Proteomes" id="UP000887127">
    <property type="component" value="Unassembled WGS sequence"/>
</dbReference>
<evidence type="ECO:0000313" key="5">
    <source>
        <dbReference type="Proteomes" id="UP000887127"/>
    </source>
</evidence>
<dbReference type="PANTHER" id="PTHR42715:SF10">
    <property type="entry name" value="BETA-GLUCOSIDASE"/>
    <property type="match status" value="1"/>
</dbReference>
<dbReference type="Gene3D" id="3.20.20.300">
    <property type="entry name" value="Glycoside hydrolase, family 3, N-terminal domain"/>
    <property type="match status" value="1"/>
</dbReference>
<dbReference type="SMART" id="SM01217">
    <property type="entry name" value="Fn3_like"/>
    <property type="match status" value="1"/>
</dbReference>
<dbReference type="Pfam" id="PF14310">
    <property type="entry name" value="Fn3-like"/>
    <property type="match status" value="1"/>
</dbReference>
<dbReference type="InterPro" id="IPR013783">
    <property type="entry name" value="Ig-like_fold"/>
</dbReference>
<dbReference type="GeneID" id="96911209"/>
<dbReference type="Gene3D" id="3.40.50.1700">
    <property type="entry name" value="Glycoside hydrolase family 3 C-terminal domain"/>
    <property type="match status" value="1"/>
</dbReference>
<dbReference type="SUPFAM" id="SSF51445">
    <property type="entry name" value="(Trans)glycosidases"/>
    <property type="match status" value="1"/>
</dbReference>
<dbReference type="InterPro" id="IPR002772">
    <property type="entry name" value="Glyco_hydro_3_C"/>
</dbReference>
<dbReference type="NCBIfam" id="NF011678">
    <property type="entry name" value="PRK15098.1"/>
    <property type="match status" value="1"/>
</dbReference>
<protein>
    <submittedName>
        <fullName evidence="4">Beta-glucosidase</fullName>
    </submittedName>
</protein>
<comment type="similarity">
    <text evidence="1">Belongs to the glycosyl hydrolase 3 family.</text>
</comment>
<dbReference type="PANTHER" id="PTHR42715">
    <property type="entry name" value="BETA-GLUCOSIDASE"/>
    <property type="match status" value="1"/>
</dbReference>
<organism evidence="4 5">
    <name type="scientific">Marinilactibacillus psychrotolerans</name>
    <dbReference type="NCBI Taxonomy" id="191770"/>
    <lineage>
        <taxon>Bacteria</taxon>
        <taxon>Bacillati</taxon>
        <taxon>Bacillota</taxon>
        <taxon>Bacilli</taxon>
        <taxon>Lactobacillales</taxon>
        <taxon>Carnobacteriaceae</taxon>
        <taxon>Marinilactibacillus</taxon>
    </lineage>
</organism>
<keyword evidence="2" id="KW-0378">Hydrolase</keyword>
<dbReference type="InterPro" id="IPR026891">
    <property type="entry name" value="Fn3-like"/>
</dbReference>
<dbReference type="FunFam" id="2.60.40.10:FF:000495">
    <property type="entry name" value="Periplasmic beta-glucosidase"/>
    <property type="match status" value="1"/>
</dbReference>
<dbReference type="InterPro" id="IPR036881">
    <property type="entry name" value="Glyco_hydro_3_C_sf"/>
</dbReference>
<proteinExistence type="inferred from homology"/>
<evidence type="ECO:0000313" key="4">
    <source>
        <dbReference type="EMBL" id="GEQ35966.1"/>
    </source>
</evidence>
<dbReference type="SUPFAM" id="SSF52279">
    <property type="entry name" value="Beta-D-glucan exohydrolase, C-terminal domain"/>
    <property type="match status" value="1"/>
</dbReference>
<evidence type="ECO:0000259" key="3">
    <source>
        <dbReference type="SMART" id="SM01217"/>
    </source>
</evidence>
<dbReference type="InterPro" id="IPR036962">
    <property type="entry name" value="Glyco_hydro_3_N_sf"/>
</dbReference>
<comment type="caution">
    <text evidence="4">The sequence shown here is derived from an EMBL/GenBank/DDBJ whole genome shotgun (WGS) entry which is preliminary data.</text>
</comment>
<gene>
    <name evidence="4" type="ORF">M132T_14740</name>
</gene>
<name>A0AAV3W9C0_9LACT</name>
<feature type="domain" description="Fibronectin type III-like" evidence="3">
    <location>
        <begin position="663"/>
        <end position="732"/>
    </location>
</feature>
<dbReference type="PRINTS" id="PR00133">
    <property type="entry name" value="GLHYDRLASE3"/>
</dbReference>
<reference evidence="4" key="1">
    <citation type="submission" date="2019-08" db="EMBL/GenBank/DDBJ databases">
        <title>Marinilactibacillus psychrotolerans M13-2T whole genome sequencing project.</title>
        <authorList>
            <person name="Ishikawa M."/>
            <person name="Suzuki T."/>
            <person name="Matsutani M."/>
        </authorList>
    </citation>
    <scope>NUCLEOTIDE SEQUENCE</scope>
    <source>
        <strain evidence="4">M13-2T</strain>
    </source>
</reference>
<dbReference type="GO" id="GO:0005975">
    <property type="term" value="P:carbohydrate metabolic process"/>
    <property type="evidence" value="ECO:0007669"/>
    <property type="project" value="InterPro"/>
</dbReference>